<dbReference type="GO" id="GO:0006950">
    <property type="term" value="P:response to stress"/>
    <property type="evidence" value="ECO:0007669"/>
    <property type="project" value="TreeGrafter"/>
</dbReference>
<reference evidence="3" key="1">
    <citation type="journal article" date="2014" name="Genome Announc.">
        <title>Draft Genome Sequences of Three Alkaliphilic Bacillus Strains, Bacillus wakoensis JCM 9140T, Bacillus akibai JCM 9157T, and Bacillus hemicellulosilyticus JCM 9152T.</title>
        <authorList>
            <person name="Yuki M."/>
            <person name="Oshima K."/>
            <person name="Suda W."/>
            <person name="Oshida Y."/>
            <person name="Kitamura K."/>
            <person name="Iida T."/>
            <person name="Hattori M."/>
            <person name="Ohkuma M."/>
        </authorList>
    </citation>
    <scope>NUCLEOTIDE SEQUENCE [LARGE SCALE GENOMIC DNA]</scope>
    <source>
        <strain evidence="3">JCM 9152</strain>
    </source>
</reference>
<dbReference type="InterPro" id="IPR036388">
    <property type="entry name" value="WH-like_DNA-bd_sf"/>
</dbReference>
<keyword evidence="1" id="KW-0238">DNA-binding</keyword>
<dbReference type="InterPro" id="IPR039422">
    <property type="entry name" value="MarR/SlyA-like"/>
</dbReference>
<dbReference type="Proteomes" id="UP000018895">
    <property type="component" value="Unassembled WGS sequence"/>
</dbReference>
<dbReference type="Pfam" id="PF01047">
    <property type="entry name" value="MarR"/>
    <property type="match status" value="1"/>
</dbReference>
<dbReference type="PANTHER" id="PTHR33164:SF43">
    <property type="entry name" value="HTH-TYPE TRANSCRIPTIONAL REPRESSOR YETL"/>
    <property type="match status" value="1"/>
</dbReference>
<evidence type="ECO:0000259" key="2">
    <source>
        <dbReference type="PROSITE" id="PS50995"/>
    </source>
</evidence>
<name>W4QIB4_9BACI</name>
<organism evidence="3 4">
    <name type="scientific">Halalkalibacter hemicellulosilyticusJCM 9152</name>
    <dbReference type="NCBI Taxonomy" id="1236971"/>
    <lineage>
        <taxon>Bacteria</taxon>
        <taxon>Bacillati</taxon>
        <taxon>Bacillota</taxon>
        <taxon>Bacilli</taxon>
        <taxon>Bacillales</taxon>
        <taxon>Bacillaceae</taxon>
        <taxon>Halalkalibacter</taxon>
    </lineage>
</organism>
<dbReference type="SUPFAM" id="SSF46785">
    <property type="entry name" value="Winged helix' DNA-binding domain"/>
    <property type="match status" value="1"/>
</dbReference>
<evidence type="ECO:0000313" key="4">
    <source>
        <dbReference type="Proteomes" id="UP000018895"/>
    </source>
</evidence>
<dbReference type="GO" id="GO:0003677">
    <property type="term" value="F:DNA binding"/>
    <property type="evidence" value="ECO:0007669"/>
    <property type="project" value="UniProtKB-KW"/>
</dbReference>
<dbReference type="PROSITE" id="PS50995">
    <property type="entry name" value="HTH_MARR_2"/>
    <property type="match status" value="1"/>
</dbReference>
<dbReference type="STRING" id="1236971.JCM9152_3117"/>
<sequence length="100" mass="11081">MNELAKQLNITRGGATRVIDKLIDKGYVLRKTHPEDGRVCCIVLSSQGSELIDRIEVEVALRNENILKKLDPAMCQVVMTSLQALNSAMQQVQLGEEGDE</sequence>
<comment type="caution">
    <text evidence="3">The sequence shown here is derived from an EMBL/GenBank/DDBJ whole genome shotgun (WGS) entry which is preliminary data.</text>
</comment>
<dbReference type="InterPro" id="IPR036390">
    <property type="entry name" value="WH_DNA-bd_sf"/>
</dbReference>
<dbReference type="AlphaFoldDB" id="W4QIB4"/>
<accession>W4QIB4</accession>
<dbReference type="SMART" id="SM00347">
    <property type="entry name" value="HTH_MARR"/>
    <property type="match status" value="1"/>
</dbReference>
<evidence type="ECO:0000256" key="1">
    <source>
        <dbReference type="ARBA" id="ARBA00023125"/>
    </source>
</evidence>
<keyword evidence="4" id="KW-1185">Reference proteome</keyword>
<proteinExistence type="predicted"/>
<dbReference type="Gene3D" id="1.10.10.10">
    <property type="entry name" value="Winged helix-like DNA-binding domain superfamily/Winged helix DNA-binding domain"/>
    <property type="match status" value="1"/>
</dbReference>
<dbReference type="GO" id="GO:0003700">
    <property type="term" value="F:DNA-binding transcription factor activity"/>
    <property type="evidence" value="ECO:0007669"/>
    <property type="project" value="InterPro"/>
</dbReference>
<evidence type="ECO:0000313" key="3">
    <source>
        <dbReference type="EMBL" id="GAE31637.1"/>
    </source>
</evidence>
<protein>
    <recommendedName>
        <fullName evidence="2">HTH marR-type domain-containing protein</fullName>
    </recommendedName>
</protein>
<dbReference type="EMBL" id="BAUU01000022">
    <property type="protein sequence ID" value="GAE31637.1"/>
    <property type="molecule type" value="Genomic_DNA"/>
</dbReference>
<dbReference type="InterPro" id="IPR000835">
    <property type="entry name" value="HTH_MarR-typ"/>
</dbReference>
<dbReference type="PANTHER" id="PTHR33164">
    <property type="entry name" value="TRANSCRIPTIONAL REGULATOR, MARR FAMILY"/>
    <property type="match status" value="1"/>
</dbReference>
<gene>
    <name evidence="3" type="ORF">JCM9152_3117</name>
</gene>
<feature type="domain" description="HTH marR-type" evidence="2">
    <location>
        <begin position="1"/>
        <end position="94"/>
    </location>
</feature>